<dbReference type="PANTHER" id="PTHR30154:SF34">
    <property type="entry name" value="TRANSCRIPTIONAL REGULATOR AZLB"/>
    <property type="match status" value="1"/>
</dbReference>
<dbReference type="InterPro" id="IPR019888">
    <property type="entry name" value="Tscrpt_reg_AsnC-like"/>
</dbReference>
<keyword evidence="2" id="KW-0238">DNA-binding</keyword>
<dbReference type="PANTHER" id="PTHR30154">
    <property type="entry name" value="LEUCINE-RESPONSIVE REGULATORY PROTEIN"/>
    <property type="match status" value="1"/>
</dbReference>
<dbReference type="InterPro" id="IPR011008">
    <property type="entry name" value="Dimeric_a/b-barrel"/>
</dbReference>
<feature type="domain" description="HTH asnC-type" evidence="4">
    <location>
        <begin position="5"/>
        <end position="65"/>
    </location>
</feature>
<dbReference type="Pfam" id="PF01037">
    <property type="entry name" value="AsnC_trans_reg"/>
    <property type="match status" value="1"/>
</dbReference>
<dbReference type="Proteomes" id="UP000253307">
    <property type="component" value="Unassembled WGS sequence"/>
</dbReference>
<evidence type="ECO:0000256" key="3">
    <source>
        <dbReference type="ARBA" id="ARBA00023163"/>
    </source>
</evidence>
<name>A0A368BW17_9GAMM</name>
<sequence length="151" mass="16564">MSQNLDDLDHKIIHCLKEDGRIAVKSIAIQLGVTEATVKKRLNRILDDQVCKVVAIADFKKCGFDYLLPIGLKVNGDQLDSVAQALTLLPQVFSVNAVSGIQDLEILCATRSVNETEELIDNILPSIPGIKSIDSSLASKVYKFETDWAPL</sequence>
<evidence type="ECO:0000256" key="1">
    <source>
        <dbReference type="ARBA" id="ARBA00023015"/>
    </source>
</evidence>
<dbReference type="Gene3D" id="1.10.10.10">
    <property type="entry name" value="Winged helix-like DNA-binding domain superfamily/Winged helix DNA-binding domain"/>
    <property type="match status" value="1"/>
</dbReference>
<dbReference type="PROSITE" id="PS50956">
    <property type="entry name" value="HTH_ASNC_2"/>
    <property type="match status" value="1"/>
</dbReference>
<dbReference type="GO" id="GO:0043565">
    <property type="term" value="F:sequence-specific DNA binding"/>
    <property type="evidence" value="ECO:0007669"/>
    <property type="project" value="InterPro"/>
</dbReference>
<dbReference type="InterPro" id="IPR036388">
    <property type="entry name" value="WH-like_DNA-bd_sf"/>
</dbReference>
<dbReference type="Gene3D" id="3.30.70.920">
    <property type="match status" value="1"/>
</dbReference>
<dbReference type="InterPro" id="IPR036390">
    <property type="entry name" value="WH_DNA-bd_sf"/>
</dbReference>
<reference evidence="5 6" key="1">
    <citation type="journal article" date="2018" name="Microbiome">
        <title>Fine metagenomic profile of the Mediterranean stratified and mixed water columns revealed by assembly and recruitment.</title>
        <authorList>
            <person name="Haro-Moreno J.M."/>
            <person name="Lopez-Perez M."/>
            <person name="De La Torre J.R."/>
            <person name="Picazo A."/>
            <person name="Camacho A."/>
            <person name="Rodriguez-Valera F."/>
        </authorList>
    </citation>
    <scope>NUCLEOTIDE SEQUENCE [LARGE SCALE GENOMIC DNA]</scope>
    <source>
        <strain evidence="5">MED-G82</strain>
    </source>
</reference>
<dbReference type="GO" id="GO:0043200">
    <property type="term" value="P:response to amino acid"/>
    <property type="evidence" value="ECO:0007669"/>
    <property type="project" value="TreeGrafter"/>
</dbReference>
<dbReference type="InterPro" id="IPR019887">
    <property type="entry name" value="Tscrpt_reg_AsnC/Lrp_C"/>
</dbReference>
<comment type="caution">
    <text evidence="5">The sequence shown here is derived from an EMBL/GenBank/DDBJ whole genome shotgun (WGS) entry which is preliminary data.</text>
</comment>
<organism evidence="5 6">
    <name type="scientific">SAR86 cluster bacterium</name>
    <dbReference type="NCBI Taxonomy" id="2030880"/>
    <lineage>
        <taxon>Bacteria</taxon>
        <taxon>Pseudomonadati</taxon>
        <taxon>Pseudomonadota</taxon>
        <taxon>Gammaproteobacteria</taxon>
        <taxon>SAR86 cluster</taxon>
    </lineage>
</organism>
<evidence type="ECO:0000313" key="6">
    <source>
        <dbReference type="Proteomes" id="UP000253307"/>
    </source>
</evidence>
<dbReference type="SUPFAM" id="SSF54909">
    <property type="entry name" value="Dimeric alpha+beta barrel"/>
    <property type="match status" value="1"/>
</dbReference>
<dbReference type="SUPFAM" id="SSF46785">
    <property type="entry name" value="Winged helix' DNA-binding domain"/>
    <property type="match status" value="1"/>
</dbReference>
<evidence type="ECO:0000313" key="5">
    <source>
        <dbReference type="EMBL" id="RCL41074.1"/>
    </source>
</evidence>
<accession>A0A368BW17</accession>
<gene>
    <name evidence="5" type="ORF">DBW96_02540</name>
</gene>
<dbReference type="AlphaFoldDB" id="A0A368BW17"/>
<dbReference type="SMART" id="SM00344">
    <property type="entry name" value="HTH_ASNC"/>
    <property type="match status" value="1"/>
</dbReference>
<evidence type="ECO:0000259" key="4">
    <source>
        <dbReference type="PROSITE" id="PS50956"/>
    </source>
</evidence>
<protein>
    <submittedName>
        <fullName evidence="5">Lrp/AsnC family transcriptional regulator</fullName>
    </submittedName>
</protein>
<proteinExistence type="predicted"/>
<keyword evidence="3" id="KW-0804">Transcription</keyword>
<dbReference type="PRINTS" id="PR00033">
    <property type="entry name" value="HTHASNC"/>
</dbReference>
<dbReference type="InterPro" id="IPR000485">
    <property type="entry name" value="AsnC-type_HTH_dom"/>
</dbReference>
<keyword evidence="1" id="KW-0805">Transcription regulation</keyword>
<dbReference type="Pfam" id="PF13404">
    <property type="entry name" value="HTH_AsnC-type"/>
    <property type="match status" value="1"/>
</dbReference>
<dbReference type="EMBL" id="QOPE01000016">
    <property type="protein sequence ID" value="RCL41074.1"/>
    <property type="molecule type" value="Genomic_DNA"/>
</dbReference>
<dbReference type="GO" id="GO:0005829">
    <property type="term" value="C:cytosol"/>
    <property type="evidence" value="ECO:0007669"/>
    <property type="project" value="TreeGrafter"/>
</dbReference>
<evidence type="ECO:0000256" key="2">
    <source>
        <dbReference type="ARBA" id="ARBA00023125"/>
    </source>
</evidence>